<dbReference type="PANTHER" id="PTHR10688:SF5">
    <property type="entry name" value="PWWP DOMAIN-CONTAINING PROTEIN 1-RELATED"/>
    <property type="match status" value="1"/>
</dbReference>
<dbReference type="EMBL" id="JAUIZM010000020">
    <property type="protein sequence ID" value="KAK1351986.1"/>
    <property type="molecule type" value="Genomic_DNA"/>
</dbReference>
<dbReference type="AlphaFoldDB" id="A0AAD8GPY9"/>
<feature type="region of interest" description="Disordered" evidence="1">
    <location>
        <begin position="418"/>
        <end position="457"/>
    </location>
</feature>
<accession>A0AAD8GPY9</accession>
<dbReference type="PROSITE" id="PS50812">
    <property type="entry name" value="PWWP"/>
    <property type="match status" value="1"/>
</dbReference>
<feature type="compositionally biased region" description="Polar residues" evidence="1">
    <location>
        <begin position="525"/>
        <end position="538"/>
    </location>
</feature>
<feature type="compositionally biased region" description="Basic and acidic residues" evidence="1">
    <location>
        <begin position="435"/>
        <end position="457"/>
    </location>
</feature>
<organism evidence="3 4">
    <name type="scientific">Heracleum sosnowskyi</name>
    <dbReference type="NCBI Taxonomy" id="360622"/>
    <lineage>
        <taxon>Eukaryota</taxon>
        <taxon>Viridiplantae</taxon>
        <taxon>Streptophyta</taxon>
        <taxon>Embryophyta</taxon>
        <taxon>Tracheophyta</taxon>
        <taxon>Spermatophyta</taxon>
        <taxon>Magnoliopsida</taxon>
        <taxon>eudicotyledons</taxon>
        <taxon>Gunneridae</taxon>
        <taxon>Pentapetalae</taxon>
        <taxon>asterids</taxon>
        <taxon>campanulids</taxon>
        <taxon>Apiales</taxon>
        <taxon>Apiaceae</taxon>
        <taxon>Apioideae</taxon>
        <taxon>apioid superclade</taxon>
        <taxon>Tordylieae</taxon>
        <taxon>Tordyliinae</taxon>
        <taxon>Heracleum</taxon>
    </lineage>
</organism>
<comment type="caution">
    <text evidence="3">The sequence shown here is derived from an EMBL/GenBank/DDBJ whole genome shotgun (WGS) entry which is preliminary data.</text>
</comment>
<dbReference type="CDD" id="cd05162">
    <property type="entry name" value="PWWP"/>
    <property type="match status" value="1"/>
</dbReference>
<feature type="region of interest" description="Disordered" evidence="1">
    <location>
        <begin position="560"/>
        <end position="580"/>
    </location>
</feature>
<dbReference type="SUPFAM" id="SSF63748">
    <property type="entry name" value="Tudor/PWWP/MBT"/>
    <property type="match status" value="1"/>
</dbReference>
<evidence type="ECO:0000259" key="2">
    <source>
        <dbReference type="PROSITE" id="PS50812"/>
    </source>
</evidence>
<protein>
    <submittedName>
        <fullName evidence="3">PWWP domain-containing protein</fullName>
    </submittedName>
</protein>
<reference evidence="3" key="1">
    <citation type="submission" date="2023-02" db="EMBL/GenBank/DDBJ databases">
        <title>Genome of toxic invasive species Heracleum sosnowskyi carries increased number of genes despite the absence of recent whole-genome duplications.</title>
        <authorList>
            <person name="Schelkunov M."/>
            <person name="Shtratnikova V."/>
            <person name="Makarenko M."/>
            <person name="Klepikova A."/>
            <person name="Omelchenko D."/>
            <person name="Novikova G."/>
            <person name="Obukhova E."/>
            <person name="Bogdanov V."/>
            <person name="Penin A."/>
            <person name="Logacheva M."/>
        </authorList>
    </citation>
    <scope>NUCLEOTIDE SEQUENCE</scope>
    <source>
        <strain evidence="3">Hsosn_3</strain>
        <tissue evidence="3">Leaf</tissue>
    </source>
</reference>
<feature type="compositionally biased region" description="Polar residues" evidence="1">
    <location>
        <begin position="563"/>
        <end position="572"/>
    </location>
</feature>
<feature type="region of interest" description="Disordered" evidence="1">
    <location>
        <begin position="902"/>
        <end position="923"/>
    </location>
</feature>
<gene>
    <name evidence="3" type="ORF">POM88_053700</name>
</gene>
<evidence type="ECO:0000313" key="4">
    <source>
        <dbReference type="Proteomes" id="UP001237642"/>
    </source>
</evidence>
<dbReference type="Gene3D" id="2.30.30.140">
    <property type="match status" value="1"/>
</dbReference>
<feature type="compositionally biased region" description="Polar residues" evidence="1">
    <location>
        <begin position="418"/>
        <end position="431"/>
    </location>
</feature>
<evidence type="ECO:0000256" key="1">
    <source>
        <dbReference type="SAM" id="MobiDB-lite"/>
    </source>
</evidence>
<reference evidence="3" key="2">
    <citation type="submission" date="2023-05" db="EMBL/GenBank/DDBJ databases">
        <authorList>
            <person name="Schelkunov M.I."/>
        </authorList>
    </citation>
    <scope>NUCLEOTIDE SEQUENCE</scope>
    <source>
        <strain evidence="3">Hsosn_3</strain>
        <tissue evidence="3">Leaf</tissue>
    </source>
</reference>
<keyword evidence="4" id="KW-1185">Reference proteome</keyword>
<feature type="region of interest" description="Disordered" evidence="1">
    <location>
        <begin position="1"/>
        <end position="29"/>
    </location>
</feature>
<feature type="compositionally biased region" description="Low complexity" evidence="1">
    <location>
        <begin position="714"/>
        <end position="725"/>
    </location>
</feature>
<sequence>MDTQIGGKAKAGGNSSEDSKDKTQVAKSNVPFRARKGQVQVVKFSVVSRYDKQVLDEFDEYASNSISFEIGDMVWGKVKSHPWWPGHVFSEILASPEVKRSKIEGQVLVAFFGDSSYGWFYPADLLPFESHFSEKCRQKSSSRNFVKAVEEAVDEVTRRSGLGLECRCRNRENFRDSGVEGYFCVDVCGCEPGSVYSVDQIRKARDSFKPMEMVEFLNQLAVSPTGYEDQGVEFMKKKAAVVAYRKAVYQEVDETYDQAFGHIPEVRTSLRKTLAMGQSSKLPIRAPLSGPLVIAEALGKGKGFAKINKDKVQAKKEQYLFKRRANEFKSSVQIDPIPVTCSEQPVSIKGTSAKVKDGYVLQMRSPSVSTEHMVLEKQESTEMRAENHVSDANIVPSSEGIITEVKFAAVEVRTTGVQVESSKAESPSKSLVDQDPGKFSHPLEARPSLDKGKDAEMKSTASLVSNVNVGLTSQNSSKMIGEVPRAFESSGVNIDVKDDDLSLGASEDCDPTSSQTAKSELRDSFSASHVSETTNAELQSKDKKIRSDIGEKKLKIHKRTVGELNSVSSTGPESKRKKPKKELISSQNMQMHLTGGKNGSSVDNLAVKYFRNPVASRDSQVDPQEKVHNVNNSFFPNSVATQKTSRTENVELKLPQVLYNLKALALDPCHHSESSPTVIQQIVLKFRSIVFQKSLAPLPPTNSESKEIRRSKPVAAVASSNVSAENVRELKSENMQKLVVRPDDPAKGGRKRGPSDRQEEIAAKRKKIIDAKLLTDQKTAEKYSLMQHGEVKETSASTKKSVKPELVKKVEPPSRASDPTMLLLKFPLHGTLPSINELKARFIRFGQLDHSACRVFWKSLTCRVVFRHKVDAQAAYRYAAASNNMFGTTGVRCFLREMEAGANEQESGKGQRDEVSMRTSQLGDSTVEQRFPAALASQTVKQSGVQVKSILKRETADETSGNGGIRGTSRVKFMLGGEENSQGAEQLMIGNKNSTNAIFADGGTSTSHAIDFNSENFQNITPSPLLPLLPTTGAFQFPGPPQSNLQYTEEAPRTNHNLNIPTADLITPSTPYIDISEQMINLLTKCNDIVNNVTAFLGYVPYHPL</sequence>
<name>A0AAD8GPY9_9APIA</name>
<dbReference type="SMART" id="SM00293">
    <property type="entry name" value="PWWP"/>
    <property type="match status" value="1"/>
</dbReference>
<proteinExistence type="predicted"/>
<feature type="compositionally biased region" description="Basic and acidic residues" evidence="1">
    <location>
        <begin position="726"/>
        <end position="761"/>
    </location>
</feature>
<dbReference type="Proteomes" id="UP001237642">
    <property type="component" value="Unassembled WGS sequence"/>
</dbReference>
<feature type="region of interest" description="Disordered" evidence="1">
    <location>
        <begin position="501"/>
        <end position="543"/>
    </location>
</feature>
<dbReference type="Pfam" id="PF00855">
    <property type="entry name" value="PWWP"/>
    <property type="match status" value="1"/>
</dbReference>
<feature type="compositionally biased region" description="Basic and acidic residues" evidence="1">
    <location>
        <begin position="906"/>
        <end position="916"/>
    </location>
</feature>
<feature type="region of interest" description="Disordered" evidence="1">
    <location>
        <begin position="697"/>
        <end position="761"/>
    </location>
</feature>
<dbReference type="InterPro" id="IPR000313">
    <property type="entry name" value="PWWP_dom"/>
</dbReference>
<dbReference type="InterPro" id="IPR052657">
    <property type="entry name" value="PDP_family_Arabidopsis"/>
</dbReference>
<evidence type="ECO:0000313" key="3">
    <source>
        <dbReference type="EMBL" id="KAK1351986.1"/>
    </source>
</evidence>
<feature type="domain" description="PWWP" evidence="2">
    <location>
        <begin position="70"/>
        <end position="131"/>
    </location>
</feature>
<dbReference type="PANTHER" id="PTHR10688">
    <property type="entry name" value="PWWP DOMAIN-CONTAINING PROTEIN"/>
    <property type="match status" value="1"/>
</dbReference>